<dbReference type="SUPFAM" id="SSF103473">
    <property type="entry name" value="MFS general substrate transporter"/>
    <property type="match status" value="1"/>
</dbReference>
<keyword evidence="4 6" id="KW-0472">Membrane</keyword>
<dbReference type="InterPro" id="IPR036259">
    <property type="entry name" value="MFS_trans_sf"/>
</dbReference>
<organism evidence="8 9">
    <name type="scientific">Corynebacterium heidelbergense</name>
    <dbReference type="NCBI Taxonomy" id="2055947"/>
    <lineage>
        <taxon>Bacteria</taxon>
        <taxon>Bacillati</taxon>
        <taxon>Actinomycetota</taxon>
        <taxon>Actinomycetes</taxon>
        <taxon>Mycobacteriales</taxon>
        <taxon>Corynebacteriaceae</taxon>
        <taxon>Corynebacterium</taxon>
    </lineage>
</organism>
<keyword evidence="3 6" id="KW-1133">Transmembrane helix</keyword>
<evidence type="ECO:0000256" key="1">
    <source>
        <dbReference type="ARBA" id="ARBA00004651"/>
    </source>
</evidence>
<dbReference type="GO" id="GO:0005886">
    <property type="term" value="C:plasma membrane"/>
    <property type="evidence" value="ECO:0007669"/>
    <property type="project" value="UniProtKB-SubCell"/>
</dbReference>
<dbReference type="PROSITE" id="PS50850">
    <property type="entry name" value="MFS"/>
    <property type="match status" value="1"/>
</dbReference>
<sequence>MGIGRFFYTPVLPLMIAALHWTSSDSAWTATANYVGYLLGSAVMARGWLRPHPVTYRISLVASTALLAAVVVSPAVPWQMLVRTAAGFASALIFVCITQVLGGVLKRPASAGLVYGGVGTGITVSGLAVWLLGNAVGWQGLWLVAAAISAVFSIAAWSWPARAEGPERAAEKASTSNADNSADNDADKNADGGADSAPTPPPANRSRLLSAGYFFEGFGYIIIGTYLVVLAGPVFGPTAAALTWIIAGVAAIPSPVLWSRIADRFGRRHALLACYLLQFIGAVAAVFGHSIPGLVIAAFLFGGTFMGVTMLSIATGANSGMPGAAARLTTWYSLGQVAGPALVAVVIGQSVGTAFTLAAVAVGLGAGLTAASRL</sequence>
<evidence type="ECO:0000313" key="9">
    <source>
        <dbReference type="Proteomes" id="UP000251577"/>
    </source>
</evidence>
<feature type="transmembrane region" description="Helical" evidence="6">
    <location>
        <begin position="84"/>
        <end position="105"/>
    </location>
</feature>
<feature type="transmembrane region" description="Helical" evidence="6">
    <location>
        <begin position="294"/>
        <end position="317"/>
    </location>
</feature>
<evidence type="ECO:0000256" key="3">
    <source>
        <dbReference type="ARBA" id="ARBA00022989"/>
    </source>
</evidence>
<dbReference type="InterPro" id="IPR020846">
    <property type="entry name" value="MFS_dom"/>
</dbReference>
<protein>
    <submittedName>
        <fullName evidence="8">MFS transporter</fullName>
    </submittedName>
</protein>
<feature type="transmembrane region" description="Helical" evidence="6">
    <location>
        <begin position="241"/>
        <end position="258"/>
    </location>
</feature>
<dbReference type="Pfam" id="PF06779">
    <property type="entry name" value="MFS_4"/>
    <property type="match status" value="1"/>
</dbReference>
<dbReference type="InterPro" id="IPR010645">
    <property type="entry name" value="MFS_4"/>
</dbReference>
<proteinExistence type="predicted"/>
<dbReference type="GO" id="GO:0022857">
    <property type="term" value="F:transmembrane transporter activity"/>
    <property type="evidence" value="ECO:0007669"/>
    <property type="project" value="InterPro"/>
</dbReference>
<accession>A0A364V895</accession>
<reference evidence="8 9" key="1">
    <citation type="journal article" date="2018" name="Syst. Appl. Microbiol.">
        <title>Corynebacterium heidelbergense sp. nov., isolated from the preen glands of Egyptian geese (Alopochen aegyptiacus).</title>
        <authorList>
            <person name="Braun M.S."/>
            <person name="Wang E."/>
            <person name="Zimmermann S."/>
            <person name="Wink M."/>
        </authorList>
    </citation>
    <scope>NUCLEOTIDE SEQUENCE [LARGE SCALE GENOMIC DNA]</scope>
    <source>
        <strain evidence="8 9">647</strain>
    </source>
</reference>
<feature type="compositionally biased region" description="Low complexity" evidence="5">
    <location>
        <begin position="172"/>
        <end position="183"/>
    </location>
</feature>
<evidence type="ECO:0000259" key="7">
    <source>
        <dbReference type="PROSITE" id="PS50850"/>
    </source>
</evidence>
<feature type="transmembrane region" description="Helical" evidence="6">
    <location>
        <begin position="30"/>
        <end position="49"/>
    </location>
</feature>
<dbReference type="AlphaFoldDB" id="A0A364V895"/>
<dbReference type="PANTHER" id="PTHR23537">
    <property type="match status" value="1"/>
</dbReference>
<keyword evidence="9" id="KW-1185">Reference proteome</keyword>
<feature type="transmembrane region" description="Helical" evidence="6">
    <location>
        <begin position="139"/>
        <end position="159"/>
    </location>
</feature>
<dbReference type="EMBL" id="QHCV01000008">
    <property type="protein sequence ID" value="RAV32849.1"/>
    <property type="molecule type" value="Genomic_DNA"/>
</dbReference>
<feature type="transmembrane region" description="Helical" evidence="6">
    <location>
        <begin position="270"/>
        <end position="288"/>
    </location>
</feature>
<dbReference type="Proteomes" id="UP000251577">
    <property type="component" value="Unassembled WGS sequence"/>
</dbReference>
<gene>
    <name evidence="8" type="ORF">DLJ54_01290</name>
</gene>
<comment type="caution">
    <text evidence="8">The sequence shown here is derived from an EMBL/GenBank/DDBJ whole genome shotgun (WGS) entry which is preliminary data.</text>
</comment>
<name>A0A364V895_9CORY</name>
<evidence type="ECO:0000256" key="6">
    <source>
        <dbReference type="SAM" id="Phobius"/>
    </source>
</evidence>
<feature type="region of interest" description="Disordered" evidence="5">
    <location>
        <begin position="166"/>
        <end position="203"/>
    </location>
</feature>
<evidence type="ECO:0000256" key="5">
    <source>
        <dbReference type="SAM" id="MobiDB-lite"/>
    </source>
</evidence>
<comment type="subcellular location">
    <subcellularLocation>
        <location evidence="1">Cell membrane</location>
        <topology evidence="1">Multi-pass membrane protein</topology>
    </subcellularLocation>
</comment>
<feature type="transmembrane region" description="Helical" evidence="6">
    <location>
        <begin position="112"/>
        <end position="133"/>
    </location>
</feature>
<feature type="transmembrane region" description="Helical" evidence="6">
    <location>
        <begin position="56"/>
        <end position="78"/>
    </location>
</feature>
<evidence type="ECO:0000313" key="8">
    <source>
        <dbReference type="EMBL" id="RAV32849.1"/>
    </source>
</evidence>
<dbReference type="Gene3D" id="1.20.1250.20">
    <property type="entry name" value="MFS general substrate transporter like domains"/>
    <property type="match status" value="2"/>
</dbReference>
<evidence type="ECO:0000256" key="2">
    <source>
        <dbReference type="ARBA" id="ARBA00022692"/>
    </source>
</evidence>
<keyword evidence="2 6" id="KW-0812">Transmembrane</keyword>
<feature type="domain" description="Major facilitator superfamily (MFS) profile" evidence="7">
    <location>
        <begin position="205"/>
        <end position="374"/>
    </location>
</feature>
<dbReference type="PANTHER" id="PTHR23537:SF1">
    <property type="entry name" value="SUGAR TRANSPORTER"/>
    <property type="match status" value="1"/>
</dbReference>
<evidence type="ECO:0000256" key="4">
    <source>
        <dbReference type="ARBA" id="ARBA00023136"/>
    </source>
</evidence>
<feature type="transmembrane region" description="Helical" evidence="6">
    <location>
        <begin position="213"/>
        <end position="235"/>
    </location>
</feature>